<dbReference type="GO" id="GO:0031469">
    <property type="term" value="C:bacterial microcompartment"/>
    <property type="evidence" value="ECO:0007669"/>
    <property type="project" value="UniProtKB-SubCell"/>
</dbReference>
<proteinExistence type="predicted"/>
<keyword evidence="2" id="KW-1283">Bacterial microcompartment</keyword>
<evidence type="ECO:0000256" key="1">
    <source>
        <dbReference type="ARBA" id="ARBA00024322"/>
    </source>
</evidence>
<evidence type="ECO:0000259" key="3">
    <source>
        <dbReference type="SMART" id="SM00877"/>
    </source>
</evidence>
<evidence type="ECO:0000313" key="5">
    <source>
        <dbReference type="Proteomes" id="UP000199128"/>
    </source>
</evidence>
<dbReference type="Gene3D" id="3.30.70.1710">
    <property type="match status" value="1"/>
</dbReference>
<dbReference type="SUPFAM" id="SSF143414">
    <property type="entry name" value="CcmK-like"/>
    <property type="match status" value="1"/>
</dbReference>
<evidence type="ECO:0000313" key="4">
    <source>
        <dbReference type="EMBL" id="SER66174.1"/>
    </source>
</evidence>
<comment type="subcellular location">
    <subcellularLocation>
        <location evidence="1">Bacterial microcompartment</location>
    </subcellularLocation>
</comment>
<accession>A0A1H9R0D8</accession>
<dbReference type="InterPro" id="IPR000249">
    <property type="entry name" value="BMC_dom"/>
</dbReference>
<gene>
    <name evidence="4" type="ORF">SAMN05216446_1624</name>
</gene>
<evidence type="ECO:0000256" key="2">
    <source>
        <dbReference type="ARBA" id="ARBA00024446"/>
    </source>
</evidence>
<organism evidence="4 5">
    <name type="scientific">Parafannyhessea umbonata</name>
    <dbReference type="NCBI Taxonomy" id="604330"/>
    <lineage>
        <taxon>Bacteria</taxon>
        <taxon>Bacillati</taxon>
        <taxon>Actinomycetota</taxon>
        <taxon>Coriobacteriia</taxon>
        <taxon>Coriobacteriales</taxon>
        <taxon>Atopobiaceae</taxon>
        <taxon>Parafannyhessea</taxon>
    </lineage>
</organism>
<dbReference type="InterPro" id="IPR037233">
    <property type="entry name" value="CcmK-like_sf"/>
</dbReference>
<dbReference type="AlphaFoldDB" id="A0A1H9R0D8"/>
<dbReference type="Proteomes" id="UP000199128">
    <property type="component" value="Unassembled WGS sequence"/>
</dbReference>
<name>A0A1H9R0D8_9ACTN</name>
<feature type="domain" description="Bacterial microcompartment" evidence="3">
    <location>
        <begin position="33"/>
        <end position="97"/>
    </location>
</feature>
<dbReference type="RefSeq" id="WP_091009692.1">
    <property type="nucleotide sequence ID" value="NZ_FOGP01000007.1"/>
</dbReference>
<reference evidence="5" key="1">
    <citation type="submission" date="2016-10" db="EMBL/GenBank/DDBJ databases">
        <authorList>
            <person name="Varghese N."/>
            <person name="Submissions S."/>
        </authorList>
    </citation>
    <scope>NUCLEOTIDE SEQUENCE [LARGE SCALE GENOMIC DNA]</scope>
    <source>
        <strain evidence="5">KHGC19</strain>
    </source>
</reference>
<dbReference type="SMART" id="SM00877">
    <property type="entry name" value="BMC"/>
    <property type="match status" value="1"/>
</dbReference>
<dbReference type="EMBL" id="FOGP01000007">
    <property type="protein sequence ID" value="SER66174.1"/>
    <property type="molecule type" value="Genomic_DNA"/>
</dbReference>
<sequence length="101" mass="11150">MLDIRVIKAPAPGTMRVIRQRSGARWDDDFRPAAVGLVQGKLIEMLVASDVAEKSANVVVTDIRGSCPQNMVLLAIAGETESVMECLRRIRDGKDQTHDCW</sequence>
<protein>
    <recommendedName>
        <fullName evidence="3">Bacterial microcompartment domain-containing protein</fullName>
    </recommendedName>
</protein>